<dbReference type="Gene3D" id="1.20.144.10">
    <property type="entry name" value="Phosphatidic acid phosphatase type 2/haloperoxidase"/>
    <property type="match status" value="1"/>
</dbReference>
<gene>
    <name evidence="3" type="ORF">GJV85_00785</name>
</gene>
<dbReference type="EMBL" id="CP046072">
    <property type="protein sequence ID" value="QSZ43034.1"/>
    <property type="molecule type" value="Genomic_DNA"/>
</dbReference>
<proteinExistence type="predicted"/>
<dbReference type="CDD" id="cd03394">
    <property type="entry name" value="PAP2_like_5"/>
    <property type="match status" value="1"/>
</dbReference>
<evidence type="ECO:0000313" key="4">
    <source>
        <dbReference type="Proteomes" id="UP000671852"/>
    </source>
</evidence>
<keyword evidence="4" id="KW-1185">Reference proteome</keyword>
<dbReference type="SUPFAM" id="SSF48317">
    <property type="entry name" value="Acid phosphatase/Vanadium-dependent haloperoxidase"/>
    <property type="match status" value="1"/>
</dbReference>
<evidence type="ECO:0000313" key="3">
    <source>
        <dbReference type="EMBL" id="QSZ43034.1"/>
    </source>
</evidence>
<dbReference type="InterPro" id="IPR000326">
    <property type="entry name" value="PAP2/HPO"/>
</dbReference>
<organism evidence="3 4">
    <name type="scientific">Sulfurimonas aquatica</name>
    <dbReference type="NCBI Taxonomy" id="2672570"/>
    <lineage>
        <taxon>Bacteria</taxon>
        <taxon>Pseudomonadati</taxon>
        <taxon>Campylobacterota</taxon>
        <taxon>Epsilonproteobacteria</taxon>
        <taxon>Campylobacterales</taxon>
        <taxon>Sulfurimonadaceae</taxon>
        <taxon>Sulfurimonas</taxon>
    </lineage>
</organism>
<dbReference type="Pfam" id="PF01569">
    <property type="entry name" value="PAP2"/>
    <property type="match status" value="1"/>
</dbReference>
<feature type="signal peptide" evidence="1">
    <location>
        <begin position="1"/>
        <end position="24"/>
    </location>
</feature>
<reference evidence="3" key="2">
    <citation type="submission" date="2021-04" db="EMBL/GenBank/DDBJ databases">
        <title>Isolation and characterization of a novel species of the genus Sulfurimonas.</title>
        <authorList>
            <person name="Fukui M."/>
        </authorList>
    </citation>
    <scope>NUCLEOTIDE SEQUENCE</scope>
    <source>
        <strain evidence="3">H1576</strain>
    </source>
</reference>
<evidence type="ECO:0000259" key="2">
    <source>
        <dbReference type="SMART" id="SM00014"/>
    </source>
</evidence>
<reference evidence="3" key="1">
    <citation type="submission" date="2019-11" db="EMBL/GenBank/DDBJ databases">
        <authorList>
            <person name="Kojima H."/>
        </authorList>
    </citation>
    <scope>NUCLEOTIDE SEQUENCE</scope>
    <source>
        <strain evidence="3">H1576</strain>
    </source>
</reference>
<dbReference type="SMART" id="SM00014">
    <property type="entry name" value="acidPPc"/>
    <property type="match status" value="1"/>
</dbReference>
<dbReference type="AlphaFoldDB" id="A0A975B2L4"/>
<protein>
    <submittedName>
        <fullName evidence="3">Phosphatase PAP2 family protein</fullName>
    </submittedName>
</protein>
<accession>A0A975B2L4</accession>
<dbReference type="Proteomes" id="UP000671852">
    <property type="component" value="Chromosome"/>
</dbReference>
<keyword evidence="1" id="KW-0732">Signal</keyword>
<feature type="domain" description="Phosphatidic acid phosphatase type 2/haloperoxidase" evidence="2">
    <location>
        <begin position="61"/>
        <end position="155"/>
    </location>
</feature>
<name>A0A975B2L4_9BACT</name>
<sequence length="180" mass="20491">MKIINKLFKITTLLTLLYTLQLNAQDRDLERAGDIVMLLLPASSYAYTHYQDDKDGRIEYYKSFATNAVVTYGLKYSVDAQRPDRSDNHSFPSAHTSLSFQSAAFLHKRYGLEKAILSYIGATFVGYTRVVSEKHYIGDVIAGAVIGSLSSYFFTSKYENIEYSLDLTSNKRKMVISYVW</sequence>
<dbReference type="KEGG" id="saqt:GJV85_00785"/>
<evidence type="ECO:0000256" key="1">
    <source>
        <dbReference type="SAM" id="SignalP"/>
    </source>
</evidence>
<dbReference type="InterPro" id="IPR036938">
    <property type="entry name" value="PAP2/HPO_sf"/>
</dbReference>
<feature type="chain" id="PRO_5037355645" evidence="1">
    <location>
        <begin position="25"/>
        <end position="180"/>
    </location>
</feature>